<proteinExistence type="predicted"/>
<protein>
    <submittedName>
        <fullName evidence="2">Uncharacterized protein</fullName>
    </submittedName>
</protein>
<dbReference type="Proteomes" id="UP000626092">
    <property type="component" value="Unassembled WGS sequence"/>
</dbReference>
<evidence type="ECO:0000256" key="1">
    <source>
        <dbReference type="SAM" id="MobiDB-lite"/>
    </source>
</evidence>
<reference evidence="2" key="1">
    <citation type="submission" date="2019-11" db="EMBL/GenBank/DDBJ databases">
        <authorList>
            <person name="Liu Y."/>
            <person name="Hou J."/>
            <person name="Li T.-Q."/>
            <person name="Guan C.-H."/>
            <person name="Wu X."/>
            <person name="Wu H.-Z."/>
            <person name="Ling F."/>
            <person name="Zhang R."/>
            <person name="Shi X.-G."/>
            <person name="Ren J.-P."/>
            <person name="Chen E.-F."/>
            <person name="Sun J.-M."/>
        </authorList>
    </citation>
    <scope>NUCLEOTIDE SEQUENCE</scope>
    <source>
        <strain evidence="2">Adult_tree_wgs_1</strain>
        <tissue evidence="2">Leaves</tissue>
    </source>
</reference>
<organism evidence="2 3">
    <name type="scientific">Rhododendron simsii</name>
    <name type="common">Sims's rhododendron</name>
    <dbReference type="NCBI Taxonomy" id="118357"/>
    <lineage>
        <taxon>Eukaryota</taxon>
        <taxon>Viridiplantae</taxon>
        <taxon>Streptophyta</taxon>
        <taxon>Embryophyta</taxon>
        <taxon>Tracheophyta</taxon>
        <taxon>Spermatophyta</taxon>
        <taxon>Magnoliopsida</taxon>
        <taxon>eudicotyledons</taxon>
        <taxon>Gunneridae</taxon>
        <taxon>Pentapetalae</taxon>
        <taxon>asterids</taxon>
        <taxon>Ericales</taxon>
        <taxon>Ericaceae</taxon>
        <taxon>Ericoideae</taxon>
        <taxon>Rhodoreae</taxon>
        <taxon>Rhododendron</taxon>
    </lineage>
</organism>
<evidence type="ECO:0000313" key="3">
    <source>
        <dbReference type="Proteomes" id="UP000626092"/>
    </source>
</evidence>
<comment type="caution">
    <text evidence="2">The sequence shown here is derived from an EMBL/GenBank/DDBJ whole genome shotgun (WGS) entry which is preliminary data.</text>
</comment>
<sequence>MVATAIRLRTLSPSQDRYRSISSRRAEGKGAHVKERLGKRVAPYEERIPSLSPDRSKVRGGVRDRLARPKENPRFEGFDGAPPDSVIAPFRPLRFPIHDGELWDSVLENQFDIYAKLKKVECAVRPPDEDAATLDDE</sequence>
<dbReference type="OrthoDB" id="1808484at2759"/>
<evidence type="ECO:0000313" key="2">
    <source>
        <dbReference type="EMBL" id="KAF7149080.1"/>
    </source>
</evidence>
<keyword evidence="3" id="KW-1185">Reference proteome</keyword>
<accession>A0A834LQU5</accession>
<dbReference type="AlphaFoldDB" id="A0A834LQU5"/>
<name>A0A834LQU5_RHOSS</name>
<feature type="compositionally biased region" description="Basic and acidic residues" evidence="1">
    <location>
        <begin position="16"/>
        <end position="77"/>
    </location>
</feature>
<dbReference type="EMBL" id="WJXA01000003">
    <property type="protein sequence ID" value="KAF7149080.1"/>
    <property type="molecule type" value="Genomic_DNA"/>
</dbReference>
<feature type="region of interest" description="Disordered" evidence="1">
    <location>
        <begin position="14"/>
        <end position="83"/>
    </location>
</feature>
<gene>
    <name evidence="2" type="ORF">RHSIM_Rhsim03G0105500</name>
</gene>